<keyword evidence="8" id="KW-0488">Methylation</keyword>
<dbReference type="PANTHER" id="PTHR12280">
    <property type="entry name" value="PANTOTHENATE KINASE"/>
    <property type="match status" value="1"/>
</dbReference>
<dbReference type="GO" id="GO:0005829">
    <property type="term" value="C:cytosol"/>
    <property type="evidence" value="ECO:0007669"/>
    <property type="project" value="TreeGrafter"/>
</dbReference>
<dbReference type="AlphaFoldDB" id="A0AA88HB01"/>
<evidence type="ECO:0000256" key="12">
    <source>
        <dbReference type="ARBA" id="ARBA00022777"/>
    </source>
</evidence>
<comment type="similarity">
    <text evidence="19">Belongs to the type II pantothenate kinase family.</text>
</comment>
<comment type="caution">
    <text evidence="20">The sequence shown here is derived from an EMBL/GenBank/DDBJ whole genome shotgun (WGS) entry which is preliminary data.</text>
</comment>
<organism evidence="20 21">
    <name type="scientific">Artemia franciscana</name>
    <name type="common">Brine shrimp</name>
    <name type="synonym">Artemia sanfranciscana</name>
    <dbReference type="NCBI Taxonomy" id="6661"/>
    <lineage>
        <taxon>Eukaryota</taxon>
        <taxon>Metazoa</taxon>
        <taxon>Ecdysozoa</taxon>
        <taxon>Arthropoda</taxon>
        <taxon>Crustacea</taxon>
        <taxon>Branchiopoda</taxon>
        <taxon>Anostraca</taxon>
        <taxon>Artemiidae</taxon>
        <taxon>Artemia</taxon>
    </lineage>
</organism>
<dbReference type="NCBIfam" id="TIGR00231">
    <property type="entry name" value="small_GTP"/>
    <property type="match status" value="1"/>
</dbReference>
<keyword evidence="9" id="KW-0963">Cytoplasm</keyword>
<comment type="similarity">
    <text evidence="5">Belongs to the small GTPase superfamily. Ras family.</text>
</comment>
<dbReference type="PROSITE" id="PS51419">
    <property type="entry name" value="RAB"/>
    <property type="match status" value="1"/>
</dbReference>
<dbReference type="InterPro" id="IPR004567">
    <property type="entry name" value="Type_II_PanK"/>
</dbReference>
<dbReference type="InterPro" id="IPR027417">
    <property type="entry name" value="P-loop_NTPase"/>
</dbReference>
<keyword evidence="12" id="KW-0418">Kinase</keyword>
<evidence type="ECO:0000256" key="11">
    <source>
        <dbReference type="ARBA" id="ARBA00022741"/>
    </source>
</evidence>
<dbReference type="InterPro" id="IPR005225">
    <property type="entry name" value="Small_GTP-bd"/>
</dbReference>
<evidence type="ECO:0000256" key="16">
    <source>
        <dbReference type="ARBA" id="ARBA00023136"/>
    </source>
</evidence>
<dbReference type="SMART" id="SM00176">
    <property type="entry name" value="RAN"/>
    <property type="match status" value="1"/>
</dbReference>
<comment type="pathway">
    <text evidence="4">Cofactor biosynthesis; coenzyme A biosynthesis; CoA from (R)-pantothenate: step 1/5.</text>
</comment>
<dbReference type="GO" id="GO:0003924">
    <property type="term" value="F:GTPase activity"/>
    <property type="evidence" value="ECO:0007669"/>
    <property type="project" value="InterPro"/>
</dbReference>
<evidence type="ECO:0000256" key="15">
    <source>
        <dbReference type="ARBA" id="ARBA00023134"/>
    </source>
</evidence>
<evidence type="ECO:0000313" key="21">
    <source>
        <dbReference type="Proteomes" id="UP001187531"/>
    </source>
</evidence>
<reference evidence="20" key="1">
    <citation type="submission" date="2023-07" db="EMBL/GenBank/DDBJ databases">
        <title>Chromosome-level genome assembly of Artemia franciscana.</title>
        <authorList>
            <person name="Jo E."/>
        </authorList>
    </citation>
    <scope>NUCLEOTIDE SEQUENCE</scope>
    <source>
        <tissue evidence="20">Whole body</tissue>
    </source>
</reference>
<keyword evidence="13" id="KW-0067">ATP-binding</keyword>
<dbReference type="Pfam" id="PF03630">
    <property type="entry name" value="Fumble"/>
    <property type="match status" value="1"/>
</dbReference>
<dbReference type="Pfam" id="PF00071">
    <property type="entry name" value="Ras"/>
    <property type="match status" value="1"/>
</dbReference>
<comment type="subcellular location">
    <subcellularLocation>
        <location evidence="2">Cell membrane</location>
        <topology evidence="2">Lipid-anchor</topology>
    </subcellularLocation>
    <subcellularLocation>
        <location evidence="3">Cytoplasm</location>
    </subcellularLocation>
</comment>
<dbReference type="CDD" id="cd24122">
    <property type="entry name" value="ASKHA_NBD_PanK-II_Pank1-like"/>
    <property type="match status" value="1"/>
</dbReference>
<dbReference type="PROSITE" id="PS51420">
    <property type="entry name" value="RHO"/>
    <property type="match status" value="1"/>
</dbReference>
<evidence type="ECO:0000256" key="18">
    <source>
        <dbReference type="ARBA" id="ARBA00023289"/>
    </source>
</evidence>
<dbReference type="NCBIfam" id="TIGR00555">
    <property type="entry name" value="panK_eukar"/>
    <property type="match status" value="1"/>
</dbReference>
<keyword evidence="17" id="KW-0449">Lipoprotein</keyword>
<keyword evidence="7" id="KW-1003">Cell membrane</keyword>
<evidence type="ECO:0000313" key="20">
    <source>
        <dbReference type="EMBL" id="KAK2705483.1"/>
    </source>
</evidence>
<protein>
    <recommendedName>
        <fullName evidence="6">pantothenate kinase</fullName>
        <ecNumber evidence="6">2.7.1.33</ecNumber>
    </recommendedName>
</protein>
<evidence type="ECO:0000256" key="9">
    <source>
        <dbReference type="ARBA" id="ARBA00022490"/>
    </source>
</evidence>
<keyword evidence="21" id="KW-1185">Reference proteome</keyword>
<accession>A0AA88HB01</accession>
<dbReference type="GO" id="GO:0005886">
    <property type="term" value="C:plasma membrane"/>
    <property type="evidence" value="ECO:0007669"/>
    <property type="project" value="UniProtKB-SubCell"/>
</dbReference>
<dbReference type="Gene3D" id="3.30.420.40">
    <property type="match status" value="1"/>
</dbReference>
<name>A0AA88HB01_ARTSF</name>
<gene>
    <name evidence="20" type="ORF">QYM36_015765</name>
</gene>
<evidence type="ECO:0000256" key="8">
    <source>
        <dbReference type="ARBA" id="ARBA00022481"/>
    </source>
</evidence>
<dbReference type="FunFam" id="3.40.50.300:FF:000080">
    <property type="entry name" value="Ras-like GTPase Ras1"/>
    <property type="match status" value="1"/>
</dbReference>
<evidence type="ECO:0000256" key="17">
    <source>
        <dbReference type="ARBA" id="ARBA00023288"/>
    </source>
</evidence>
<dbReference type="FunFam" id="3.30.420.40:FF:000025">
    <property type="entry name" value="pantothenate kinase 2, mitochondrial"/>
    <property type="match status" value="1"/>
</dbReference>
<dbReference type="PANTHER" id="PTHR12280:SF30">
    <property type="entry name" value="FUMBLE"/>
    <property type="match status" value="1"/>
</dbReference>
<proteinExistence type="inferred from homology"/>
<dbReference type="EMBL" id="JAVRJZ010000020">
    <property type="protein sequence ID" value="KAK2705483.1"/>
    <property type="molecule type" value="Genomic_DNA"/>
</dbReference>
<evidence type="ECO:0000256" key="14">
    <source>
        <dbReference type="ARBA" id="ARBA00022993"/>
    </source>
</evidence>
<evidence type="ECO:0000256" key="1">
    <source>
        <dbReference type="ARBA" id="ARBA00001206"/>
    </source>
</evidence>
<dbReference type="GO" id="GO:0005524">
    <property type="term" value="F:ATP binding"/>
    <property type="evidence" value="ECO:0007669"/>
    <property type="project" value="UniProtKB-KW"/>
</dbReference>
<dbReference type="PRINTS" id="PR00449">
    <property type="entry name" value="RASTRNSFRMNG"/>
</dbReference>
<dbReference type="SMART" id="SM00173">
    <property type="entry name" value="RAS"/>
    <property type="match status" value="1"/>
</dbReference>
<dbReference type="InterPro" id="IPR001806">
    <property type="entry name" value="Small_GTPase"/>
</dbReference>
<evidence type="ECO:0000256" key="10">
    <source>
        <dbReference type="ARBA" id="ARBA00022679"/>
    </source>
</evidence>
<evidence type="ECO:0000256" key="7">
    <source>
        <dbReference type="ARBA" id="ARBA00022475"/>
    </source>
</evidence>
<evidence type="ECO:0000256" key="6">
    <source>
        <dbReference type="ARBA" id="ARBA00012102"/>
    </source>
</evidence>
<keyword evidence="16" id="KW-0472">Membrane</keyword>
<dbReference type="Gene3D" id="3.40.50.300">
    <property type="entry name" value="P-loop containing nucleotide triphosphate hydrolases"/>
    <property type="match status" value="1"/>
</dbReference>
<dbReference type="Proteomes" id="UP001187531">
    <property type="component" value="Unassembled WGS sequence"/>
</dbReference>
<dbReference type="PROSITE" id="PS51421">
    <property type="entry name" value="RAS"/>
    <property type="match status" value="1"/>
</dbReference>
<comment type="catalytic activity">
    <reaction evidence="1">
        <text>(R)-pantothenate + ATP = (R)-4'-phosphopantothenate + ADP + H(+)</text>
        <dbReference type="Rhea" id="RHEA:16373"/>
        <dbReference type="ChEBI" id="CHEBI:10986"/>
        <dbReference type="ChEBI" id="CHEBI:15378"/>
        <dbReference type="ChEBI" id="CHEBI:29032"/>
        <dbReference type="ChEBI" id="CHEBI:30616"/>
        <dbReference type="ChEBI" id="CHEBI:456216"/>
        <dbReference type="EC" id="2.7.1.33"/>
    </reaction>
</comment>
<dbReference type="SUPFAM" id="SSF53067">
    <property type="entry name" value="Actin-like ATPase domain"/>
    <property type="match status" value="2"/>
</dbReference>
<evidence type="ECO:0000256" key="4">
    <source>
        <dbReference type="ARBA" id="ARBA00005225"/>
    </source>
</evidence>
<dbReference type="GO" id="GO:0004594">
    <property type="term" value="F:pantothenate kinase activity"/>
    <property type="evidence" value="ECO:0007669"/>
    <property type="project" value="UniProtKB-EC"/>
</dbReference>
<evidence type="ECO:0000256" key="19">
    <source>
        <dbReference type="ARBA" id="ARBA00060870"/>
    </source>
</evidence>
<sequence>MSSIPNDEQLVRYKLVVVGDGGVGKSAITIQFFQKLFVTDYDPTIEDSYLQHCEVDGDMCILDVLDTAGQEEFSAMREQYMRKGDGFLLVYSVTDKQSFDNIDQFRTQVQRVKDRDSVPMLLVANKIDLVHMRRITEEQGREAASRLNIPYMETSAKDPPVNIDAAFHMVVRLIKNSQLNPDRQEKKKRKMSGCLSHDLGKGAKRAISPTLIEENNRVAKSRYTAPPKYHPKNKGIQILDRFDNRVILSSKIETKILPMERETTLSLKEALKPEHFEFELSKDKKRVTIFLPTESAVAKALTIKKIGETEVQAEEFKPRCQGVIRGIPKEITEEEIKNVKGAFDNIVHRQILNGLVKANIQGTLMNFSIEYMSGREVAVLVGESKSENKLISSTAFKLKTSQEMRVGISPPMPWFGMDIGGTLVKLVYFEPTDNVDDDNEEAETLTNIKKYLKNNAAYGRTGHRDTQLQLNDVTMGNRRGTLHFIRFPTSQMGAFMNLAKSKGMATLTSTVCATGGGSFKFEADFLREMNISLHKYDELDSLIHGIEFIKEHTSHEIYFFENPSNEALCRKVEYDFKNPYPFMVVNIGSGVSILVVHGPDNYKRISGSSLGGGTFYGLCCLLTGCTSFEEAMELAAKGDNKQVDKLVKDIYGGDYDRFGLQGNLVASSFGNMNLDDRREGASREDLANATLVTITNNIGSVARLCALNENVDRVLFVGNFLRMNKISMRQLSSAMDFWSDGKMKALFLSHEGYFGAVGCLLALLREKLLNGDL</sequence>
<dbReference type="Gene3D" id="3.30.420.510">
    <property type="match status" value="1"/>
</dbReference>
<dbReference type="GO" id="GO:0005525">
    <property type="term" value="F:GTP binding"/>
    <property type="evidence" value="ECO:0007669"/>
    <property type="project" value="UniProtKB-KW"/>
</dbReference>
<dbReference type="SMART" id="SM00175">
    <property type="entry name" value="RAB"/>
    <property type="match status" value="1"/>
</dbReference>
<keyword evidence="15" id="KW-0342">GTP-binding</keyword>
<evidence type="ECO:0000256" key="5">
    <source>
        <dbReference type="ARBA" id="ARBA00008344"/>
    </source>
</evidence>
<dbReference type="GO" id="GO:0005634">
    <property type="term" value="C:nucleus"/>
    <property type="evidence" value="ECO:0007669"/>
    <property type="project" value="TreeGrafter"/>
</dbReference>
<keyword evidence="10" id="KW-0808">Transferase</keyword>
<keyword evidence="14" id="KW-0173">Coenzyme A biosynthesis</keyword>
<evidence type="ECO:0000256" key="13">
    <source>
        <dbReference type="ARBA" id="ARBA00022840"/>
    </source>
</evidence>
<keyword evidence="11" id="KW-0547">Nucleotide-binding</keyword>
<dbReference type="EC" id="2.7.1.33" evidence="6"/>
<dbReference type="GO" id="GO:0015937">
    <property type="term" value="P:coenzyme A biosynthetic process"/>
    <property type="evidence" value="ECO:0007669"/>
    <property type="project" value="UniProtKB-KW"/>
</dbReference>
<dbReference type="SUPFAM" id="SSF52540">
    <property type="entry name" value="P-loop containing nucleoside triphosphate hydrolases"/>
    <property type="match status" value="1"/>
</dbReference>
<dbReference type="SMART" id="SM00174">
    <property type="entry name" value="RHO"/>
    <property type="match status" value="1"/>
</dbReference>
<dbReference type="InterPro" id="IPR043129">
    <property type="entry name" value="ATPase_NBD"/>
</dbReference>
<evidence type="ECO:0000256" key="3">
    <source>
        <dbReference type="ARBA" id="ARBA00004496"/>
    </source>
</evidence>
<evidence type="ECO:0000256" key="2">
    <source>
        <dbReference type="ARBA" id="ARBA00004193"/>
    </source>
</evidence>
<keyword evidence="18" id="KW-0636">Prenylation</keyword>